<name>E8WYN9_GRATM</name>
<protein>
    <submittedName>
        <fullName evidence="1">Uncharacterized protein</fullName>
    </submittedName>
</protein>
<accession>E8WYN9</accession>
<dbReference type="AlphaFoldDB" id="E8WYN9"/>
<dbReference type="EMBL" id="CP002480">
    <property type="protein sequence ID" value="ADW67637.1"/>
    <property type="molecule type" value="Genomic_DNA"/>
</dbReference>
<gene>
    <name evidence="1" type="ordered locus">AciX9_0566</name>
</gene>
<dbReference type="HOGENOM" id="CLU_1530445_0_0_0"/>
<sequence>MPNSPRLRAILIAVLLMPLALLAQPRPKSSWRAATPAELESVLPARAPVEKERIETELRTATGITDAHGHTIAAVVLITAGYAANGKYSHFLLVQSPLALGPDLHLVPGSYVLGWTRTEDGLLVHVFEAATGTERGTFVARIPKTPTKVEPFKIWPPADRSVIQIGRFLAPYSLE</sequence>
<evidence type="ECO:0000313" key="1">
    <source>
        <dbReference type="EMBL" id="ADW67637.1"/>
    </source>
</evidence>
<keyword evidence="2" id="KW-1185">Reference proteome</keyword>
<dbReference type="KEGG" id="acm:AciX9_0566"/>
<evidence type="ECO:0000313" key="2">
    <source>
        <dbReference type="Proteomes" id="UP000000343"/>
    </source>
</evidence>
<dbReference type="PaxDb" id="1198114-AciX9_0566"/>
<proteinExistence type="predicted"/>
<dbReference type="RefSeq" id="WP_013578965.1">
    <property type="nucleotide sequence ID" value="NC_015064.1"/>
</dbReference>
<reference evidence="2" key="1">
    <citation type="submission" date="2011-01" db="EMBL/GenBank/DDBJ databases">
        <title>Complete sequence of chromosome of Acidobacterium sp. MP5ACTX9.</title>
        <authorList>
            <consortium name="US DOE Joint Genome Institute"/>
            <person name="Lucas S."/>
            <person name="Copeland A."/>
            <person name="Lapidus A."/>
            <person name="Cheng J.-F."/>
            <person name="Goodwin L."/>
            <person name="Pitluck S."/>
            <person name="Teshima H."/>
            <person name="Detter J.C."/>
            <person name="Han C."/>
            <person name="Tapia R."/>
            <person name="Land M."/>
            <person name="Hauser L."/>
            <person name="Kyrpides N."/>
            <person name="Ivanova N."/>
            <person name="Ovchinnikova G."/>
            <person name="Pagani I."/>
            <person name="Rawat S.R."/>
            <person name="Mannisto M."/>
            <person name="Haggblom M.M."/>
            <person name="Woyke T."/>
        </authorList>
    </citation>
    <scope>NUCLEOTIDE SEQUENCE [LARGE SCALE GENOMIC DNA]</scope>
    <source>
        <strain evidence="2">MP5ACTX9</strain>
    </source>
</reference>
<dbReference type="eggNOG" id="ENOG503133D">
    <property type="taxonomic scope" value="Bacteria"/>
</dbReference>
<organism evidence="2">
    <name type="scientific">Granulicella tundricola (strain ATCC BAA-1859 / DSM 23138 / MP5ACTX9)</name>
    <dbReference type="NCBI Taxonomy" id="1198114"/>
    <lineage>
        <taxon>Bacteria</taxon>
        <taxon>Pseudomonadati</taxon>
        <taxon>Acidobacteriota</taxon>
        <taxon>Terriglobia</taxon>
        <taxon>Terriglobales</taxon>
        <taxon>Acidobacteriaceae</taxon>
        <taxon>Granulicella</taxon>
    </lineage>
</organism>
<dbReference type="Proteomes" id="UP000000343">
    <property type="component" value="Chromosome"/>
</dbReference>
<dbReference type="STRING" id="1198114.AciX9_0566"/>